<protein>
    <recommendedName>
        <fullName evidence="2">Programmed cell death protein 2 C-terminal domain-containing protein</fullName>
    </recommendedName>
</protein>
<evidence type="ECO:0000256" key="1">
    <source>
        <dbReference type="SAM" id="MobiDB-lite"/>
    </source>
</evidence>
<proteinExistence type="predicted"/>
<gene>
    <name evidence="3" type="ORF">EGW08_023571</name>
</gene>
<reference evidence="3 4" key="1">
    <citation type="submission" date="2019-01" db="EMBL/GenBank/DDBJ databases">
        <title>A draft genome assembly of the solar-powered sea slug Elysia chlorotica.</title>
        <authorList>
            <person name="Cai H."/>
            <person name="Li Q."/>
            <person name="Fang X."/>
            <person name="Li J."/>
            <person name="Curtis N.E."/>
            <person name="Altenburger A."/>
            <person name="Shibata T."/>
            <person name="Feng M."/>
            <person name="Maeda T."/>
            <person name="Schwartz J.A."/>
            <person name="Shigenobu S."/>
            <person name="Lundholm N."/>
            <person name="Nishiyama T."/>
            <person name="Yang H."/>
            <person name="Hasebe M."/>
            <person name="Li S."/>
            <person name="Pierce S.K."/>
            <person name="Wang J."/>
        </authorList>
    </citation>
    <scope>NUCLEOTIDE SEQUENCE [LARGE SCALE GENOMIC DNA]</scope>
    <source>
        <strain evidence="3">EC2010</strain>
        <tissue evidence="3">Whole organism of an adult</tissue>
    </source>
</reference>
<feature type="compositionally biased region" description="Acidic residues" evidence="1">
    <location>
        <begin position="130"/>
        <end position="147"/>
    </location>
</feature>
<dbReference type="Pfam" id="PF04194">
    <property type="entry name" value="PDCD2_C"/>
    <property type="match status" value="1"/>
</dbReference>
<dbReference type="STRING" id="188477.A0A3S1GYG0"/>
<sequence>MFVLIGLIDQPIHKQENVGWDTNKVGGYPIWLNTPPASQASCPPCRLCRGPQSLVAQLYCPLGGSAYHRCLYVFACPNRCNLQTQGWQVFRSMQYDPTFDATCSGSNKSTGKDHNNDQHKGDVDVSSWAEDADDWGDGADDWGDAEDNWGGSEADASQTATKDSLVCSDDLVMTIESKSDSDVHPSANDMQHLADNFSAQMNIISNSDASVGSPVANGSNATSTLEAEPDGGVEESMLVVDAGRLDAMAEILNTKHEEKMLAIARDPLIYGDVKFKAYYLEVVEEPVEEEQVSDHVLNLIKDYEKSEGHSLSSLLHERSKTGKGKSGASEGYEKSELRHGDRKFHKFLKRLQRCPQQCVRYNRGGDPLLVDELEDIARCPACGGERVFELQLLPALLPWLQVDGTEHNVEIDFGTVLVFTCKNNCWQDEVAPHSSQLMEEVIVLQGDPDRHLYR</sequence>
<feature type="compositionally biased region" description="Basic and acidic residues" evidence="1">
    <location>
        <begin position="110"/>
        <end position="123"/>
    </location>
</feature>
<evidence type="ECO:0000313" key="4">
    <source>
        <dbReference type="Proteomes" id="UP000271974"/>
    </source>
</evidence>
<evidence type="ECO:0000259" key="2">
    <source>
        <dbReference type="Pfam" id="PF04194"/>
    </source>
</evidence>
<dbReference type="AlphaFoldDB" id="A0A3S1GYG0"/>
<dbReference type="EMBL" id="RQTK01002122">
    <property type="protein sequence ID" value="RUS68667.1"/>
    <property type="molecule type" value="Genomic_DNA"/>
</dbReference>
<evidence type="ECO:0000313" key="3">
    <source>
        <dbReference type="EMBL" id="RUS68667.1"/>
    </source>
</evidence>
<organism evidence="3 4">
    <name type="scientific">Elysia chlorotica</name>
    <name type="common">Eastern emerald elysia</name>
    <name type="synonym">Sea slug</name>
    <dbReference type="NCBI Taxonomy" id="188477"/>
    <lineage>
        <taxon>Eukaryota</taxon>
        <taxon>Metazoa</taxon>
        <taxon>Spiralia</taxon>
        <taxon>Lophotrochozoa</taxon>
        <taxon>Mollusca</taxon>
        <taxon>Gastropoda</taxon>
        <taxon>Heterobranchia</taxon>
        <taxon>Euthyneura</taxon>
        <taxon>Panpulmonata</taxon>
        <taxon>Sacoglossa</taxon>
        <taxon>Placobranchoidea</taxon>
        <taxon>Plakobranchidae</taxon>
        <taxon>Elysia</taxon>
    </lineage>
</organism>
<dbReference type="Proteomes" id="UP000271974">
    <property type="component" value="Unassembled WGS sequence"/>
</dbReference>
<dbReference type="GO" id="GO:0005737">
    <property type="term" value="C:cytoplasm"/>
    <property type="evidence" value="ECO:0007669"/>
    <property type="project" value="InterPro"/>
</dbReference>
<feature type="domain" description="Programmed cell death protein 2 C-terminal" evidence="2">
    <location>
        <begin position="341"/>
        <end position="445"/>
    </location>
</feature>
<accession>A0A3S1GYG0</accession>
<comment type="caution">
    <text evidence="3">The sequence shown here is derived from an EMBL/GenBank/DDBJ whole genome shotgun (WGS) entry which is preliminary data.</text>
</comment>
<name>A0A3S1GYG0_ELYCH</name>
<dbReference type="GO" id="GO:0006915">
    <property type="term" value="P:apoptotic process"/>
    <property type="evidence" value="ECO:0007669"/>
    <property type="project" value="TreeGrafter"/>
</dbReference>
<dbReference type="PANTHER" id="PTHR46421:SF1">
    <property type="entry name" value="PROGRAMMED CELL DEATH PROTEIN 2-LIKE"/>
    <property type="match status" value="1"/>
</dbReference>
<dbReference type="InterPro" id="IPR052815">
    <property type="entry name" value="PDCD2-like_regulator"/>
</dbReference>
<dbReference type="InterPro" id="IPR007320">
    <property type="entry name" value="PDCD2_C"/>
</dbReference>
<feature type="region of interest" description="Disordered" evidence="1">
    <location>
        <begin position="311"/>
        <end position="337"/>
    </location>
</feature>
<keyword evidence="4" id="KW-1185">Reference proteome</keyword>
<dbReference type="OrthoDB" id="366284at2759"/>
<dbReference type="PANTHER" id="PTHR46421">
    <property type="entry name" value="PROGRAMMED CELL DEATH PROTEIN 2-LIKE"/>
    <property type="match status" value="1"/>
</dbReference>
<feature type="region of interest" description="Disordered" evidence="1">
    <location>
        <begin position="105"/>
        <end position="161"/>
    </location>
</feature>